<dbReference type="Proteomes" id="UP001228049">
    <property type="component" value="Unassembled WGS sequence"/>
</dbReference>
<name>A0AAD9FM16_DISEL</name>
<keyword evidence="3" id="KW-1185">Reference proteome</keyword>
<dbReference type="AlphaFoldDB" id="A0AAD9FM16"/>
<feature type="region of interest" description="Disordered" evidence="1">
    <location>
        <begin position="1"/>
        <end position="24"/>
    </location>
</feature>
<proteinExistence type="predicted"/>
<accession>A0AAD9FM16</accession>
<organism evidence="2 3">
    <name type="scientific">Dissostichus eleginoides</name>
    <name type="common">Patagonian toothfish</name>
    <name type="synonym">Dissostichus amissus</name>
    <dbReference type="NCBI Taxonomy" id="100907"/>
    <lineage>
        <taxon>Eukaryota</taxon>
        <taxon>Metazoa</taxon>
        <taxon>Chordata</taxon>
        <taxon>Craniata</taxon>
        <taxon>Vertebrata</taxon>
        <taxon>Euteleostomi</taxon>
        <taxon>Actinopterygii</taxon>
        <taxon>Neopterygii</taxon>
        <taxon>Teleostei</taxon>
        <taxon>Neoteleostei</taxon>
        <taxon>Acanthomorphata</taxon>
        <taxon>Eupercaria</taxon>
        <taxon>Perciformes</taxon>
        <taxon>Notothenioidei</taxon>
        <taxon>Nototheniidae</taxon>
        <taxon>Dissostichus</taxon>
    </lineage>
</organism>
<evidence type="ECO:0000313" key="2">
    <source>
        <dbReference type="EMBL" id="KAK1906126.1"/>
    </source>
</evidence>
<sequence length="126" mass="14347">MEKSNTQDGAEQNTPVLSTDEPVVKEMPITTHKSLIHSKKMCCQRKIVSVEMFNLLRKHRMRTQHPHTQIQVEMKGSKEMIYQGGKGEPLDSSLMINLGLQHAIAQHMLMECFASINQVYLGKVNQ</sequence>
<comment type="caution">
    <text evidence="2">The sequence shown here is derived from an EMBL/GenBank/DDBJ whole genome shotgun (WGS) entry which is preliminary data.</text>
</comment>
<protein>
    <submittedName>
        <fullName evidence="2">Uncharacterized protein</fullName>
    </submittedName>
</protein>
<dbReference type="EMBL" id="JASDAP010000001">
    <property type="protein sequence ID" value="KAK1906126.1"/>
    <property type="molecule type" value="Genomic_DNA"/>
</dbReference>
<feature type="compositionally biased region" description="Polar residues" evidence="1">
    <location>
        <begin position="1"/>
        <end position="17"/>
    </location>
</feature>
<reference evidence="2" key="1">
    <citation type="submission" date="2023-04" db="EMBL/GenBank/DDBJ databases">
        <title>Chromosome-level genome of Chaenocephalus aceratus.</title>
        <authorList>
            <person name="Park H."/>
        </authorList>
    </citation>
    <scope>NUCLEOTIDE SEQUENCE</scope>
    <source>
        <strain evidence="2">DE</strain>
        <tissue evidence="2">Muscle</tissue>
    </source>
</reference>
<evidence type="ECO:0000313" key="3">
    <source>
        <dbReference type="Proteomes" id="UP001228049"/>
    </source>
</evidence>
<gene>
    <name evidence="2" type="ORF">KUDE01_008528</name>
</gene>
<evidence type="ECO:0000256" key="1">
    <source>
        <dbReference type="SAM" id="MobiDB-lite"/>
    </source>
</evidence>